<comment type="caution">
    <text evidence="1">The sequence shown here is derived from an EMBL/GenBank/DDBJ whole genome shotgun (WGS) entry which is preliminary data.</text>
</comment>
<evidence type="ECO:0000313" key="2">
    <source>
        <dbReference type="Proteomes" id="UP000014463"/>
    </source>
</evidence>
<keyword evidence="2" id="KW-1185">Reference proteome</keyword>
<accession>S2LDW7</accession>
<dbReference type="STRING" id="1121939.L861_21730"/>
<dbReference type="Proteomes" id="UP000014463">
    <property type="component" value="Unassembled WGS sequence"/>
</dbReference>
<name>S2LDW7_LITA3</name>
<dbReference type="AlphaFoldDB" id="S2LDW7"/>
<gene>
    <name evidence="1" type="ORF">L861_21730</name>
</gene>
<dbReference type="EMBL" id="ASTJ01000022">
    <property type="protein sequence ID" value="EPC02941.1"/>
    <property type="molecule type" value="Genomic_DNA"/>
</dbReference>
<proteinExistence type="predicted"/>
<sequence length="58" mass="6049">MKIGGDTRYHAPEQGAVQALSNPGIAPFGAIDAAILYRKGDGLAGFPIQLLLIGDVNR</sequence>
<protein>
    <submittedName>
        <fullName evidence="1">Uncharacterized protein</fullName>
    </submittedName>
</protein>
<reference evidence="1 2" key="1">
    <citation type="journal article" date="2013" name="Genome Announc.">
        <title>Draft genome sequence of the moderately halophilic gammaproteobacterium Halomonas anticariensis FP35.</title>
        <authorList>
            <person name="Tahrioui A."/>
            <person name="Quesada E."/>
            <person name="Llamas I."/>
        </authorList>
    </citation>
    <scope>NUCLEOTIDE SEQUENCE [LARGE SCALE GENOMIC DNA]</scope>
    <source>
        <strain evidence="2">DSM 16096 / CECT 5854 / LMG 22089 / FP35</strain>
    </source>
</reference>
<organism evidence="1 2">
    <name type="scientific">Litchfieldella anticariensis (strain DSM 16096 / CECT 5854 / CIP 108499 / LMG 22089 / FP35)</name>
    <name type="common">Halomonas anticariensis</name>
    <dbReference type="NCBI Taxonomy" id="1121939"/>
    <lineage>
        <taxon>Bacteria</taxon>
        <taxon>Pseudomonadati</taxon>
        <taxon>Pseudomonadota</taxon>
        <taxon>Gammaproteobacteria</taxon>
        <taxon>Oceanospirillales</taxon>
        <taxon>Halomonadaceae</taxon>
        <taxon>Litchfieldella</taxon>
    </lineage>
</organism>
<evidence type="ECO:0000313" key="1">
    <source>
        <dbReference type="EMBL" id="EPC02941.1"/>
    </source>
</evidence>